<dbReference type="EMBL" id="CM003529">
    <property type="protein sequence ID" value="RCV13776.1"/>
    <property type="molecule type" value="Genomic_DNA"/>
</dbReference>
<gene>
    <name evidence="3" type="ORF">SETIT_2G372900v2</name>
</gene>
<sequence length="424" mass="46670">MVVESTTLSPVWFEFLPKLLGRIAACCPKPTDRTSFHAVCRSWHSAACHNYPRMPLLQWVVLRDGSFLTLSDDGRDLPQGTVRYSEFVHPTHGLCSLTLPDPENTACVGSMGGWLAHCHHDRWSSRADDYSFVLHNPFSDTTVLLPDVDGVGSIALPGVFDALKVLMHSTAKDIVASCPTIKVIRYPYPSVNVTFLGGKLYGITKVEDLFSFDLALLQDEKMPTVTDCKQVIRQPLDKQCYDYVPWSDVDDEEDQENNDDDGDDELASISGENTNVVDENSEENQHRNTSSMEVSSTEGIGMNGTDAGEDEEPPDAEITIRYLVDANGKLIMVRRQLQFHVPGPKHTGKVEVFEADTGAGAWVPVDGGGLGGGGQALFISQRFKCDAIDFVDTGEAFGMRSGAIRPALWCLEFCSPTWVFTPDL</sequence>
<reference evidence="3" key="1">
    <citation type="journal article" date="2012" name="Nat. Biotechnol.">
        <title>Reference genome sequence of the model plant Setaria.</title>
        <authorList>
            <person name="Bennetzen J.L."/>
            <person name="Schmutz J."/>
            <person name="Wang H."/>
            <person name="Percifield R."/>
            <person name="Hawkins J."/>
            <person name="Pontaroli A.C."/>
            <person name="Estep M."/>
            <person name="Feng L."/>
            <person name="Vaughn J.N."/>
            <person name="Grimwood J."/>
            <person name="Jenkins J."/>
            <person name="Barry K."/>
            <person name="Lindquist E."/>
            <person name="Hellsten U."/>
            <person name="Deshpande S."/>
            <person name="Wang X."/>
            <person name="Wu X."/>
            <person name="Mitros T."/>
            <person name="Triplett J."/>
            <person name="Yang X."/>
            <person name="Ye C.Y."/>
            <person name="Mauro-Herrera M."/>
            <person name="Wang L."/>
            <person name="Li P."/>
            <person name="Sharma M."/>
            <person name="Sharma R."/>
            <person name="Ronald P.C."/>
            <person name="Panaud O."/>
            <person name="Kellogg E.A."/>
            <person name="Brutnell T.P."/>
            <person name="Doust A.N."/>
            <person name="Tuskan G.A."/>
            <person name="Rokhsar D."/>
            <person name="Devos K.M."/>
        </authorList>
    </citation>
    <scope>NUCLEOTIDE SEQUENCE [LARGE SCALE GENOMIC DNA]</scope>
    <source>
        <strain evidence="3">Yugu1</strain>
    </source>
</reference>
<organism evidence="3">
    <name type="scientific">Setaria italica</name>
    <name type="common">Foxtail millet</name>
    <name type="synonym">Panicum italicum</name>
    <dbReference type="NCBI Taxonomy" id="4555"/>
    <lineage>
        <taxon>Eukaryota</taxon>
        <taxon>Viridiplantae</taxon>
        <taxon>Streptophyta</taxon>
        <taxon>Embryophyta</taxon>
        <taxon>Tracheophyta</taxon>
        <taxon>Spermatophyta</taxon>
        <taxon>Magnoliopsida</taxon>
        <taxon>Liliopsida</taxon>
        <taxon>Poales</taxon>
        <taxon>Poaceae</taxon>
        <taxon>PACMAD clade</taxon>
        <taxon>Panicoideae</taxon>
        <taxon>Panicodae</taxon>
        <taxon>Paniceae</taxon>
        <taxon>Cenchrinae</taxon>
        <taxon>Setaria</taxon>
    </lineage>
</organism>
<feature type="compositionally biased region" description="Polar residues" evidence="1">
    <location>
        <begin position="287"/>
        <end position="298"/>
    </location>
</feature>
<evidence type="ECO:0000259" key="2">
    <source>
        <dbReference type="Pfam" id="PF03478"/>
    </source>
</evidence>
<dbReference type="InterPro" id="IPR005174">
    <property type="entry name" value="KIB1-4_b-propeller"/>
</dbReference>
<protein>
    <recommendedName>
        <fullName evidence="2">KIB1-4 beta-propeller domain-containing protein</fullName>
    </recommendedName>
</protein>
<dbReference type="AlphaFoldDB" id="A0A368Q6Y8"/>
<dbReference type="OrthoDB" id="677671at2759"/>
<feature type="domain" description="KIB1-4 beta-propeller" evidence="2">
    <location>
        <begin position="92"/>
        <end position="294"/>
    </location>
</feature>
<proteinExistence type="predicted"/>
<evidence type="ECO:0000256" key="1">
    <source>
        <dbReference type="SAM" id="MobiDB-lite"/>
    </source>
</evidence>
<name>A0A368Q6Y8_SETIT</name>
<feature type="region of interest" description="Disordered" evidence="1">
    <location>
        <begin position="249"/>
        <end position="313"/>
    </location>
</feature>
<accession>A0A368Q6Y8</accession>
<reference evidence="3" key="2">
    <citation type="submission" date="2015-07" db="EMBL/GenBank/DDBJ databases">
        <authorList>
            <person name="Noorani M."/>
        </authorList>
    </citation>
    <scope>NUCLEOTIDE SEQUENCE</scope>
    <source>
        <strain evidence="3">Yugu1</strain>
    </source>
</reference>
<dbReference type="Pfam" id="PF03478">
    <property type="entry name" value="Beta-prop_KIB1-4"/>
    <property type="match status" value="1"/>
</dbReference>
<dbReference type="PANTHER" id="PTHR33110:SF76">
    <property type="entry name" value="DUF295 DOMAIN-CONTAINING PROTEIN"/>
    <property type="match status" value="1"/>
</dbReference>
<dbReference type="PANTHER" id="PTHR33110">
    <property type="entry name" value="F-BOX/KELCH-REPEAT PROTEIN-RELATED"/>
    <property type="match status" value="1"/>
</dbReference>
<evidence type="ECO:0000313" key="3">
    <source>
        <dbReference type="EMBL" id="RCV13776.1"/>
    </source>
</evidence>
<feature type="compositionally biased region" description="Acidic residues" evidence="1">
    <location>
        <begin position="249"/>
        <end position="266"/>
    </location>
</feature>